<dbReference type="Proteomes" id="UP000005850">
    <property type="component" value="Chromosome"/>
</dbReference>
<reference evidence="1 2" key="1">
    <citation type="journal article" date="2011" name="J. Bacteriol.">
        <title>Genome sequence of Brevibacillus laterosporus LMG 15441, a pathogen of invertebrates.</title>
        <authorList>
            <person name="Djukic M."/>
            <person name="Poehlein A."/>
            <person name="Thurmer A."/>
            <person name="Daniel R."/>
        </authorList>
    </citation>
    <scope>NUCLEOTIDE SEQUENCE [LARGE SCALE GENOMIC DNA]</scope>
    <source>
        <strain evidence="1 2">LMG 15441</strain>
    </source>
</reference>
<accession>A0A075R5Z2</accession>
<organism evidence="1 2">
    <name type="scientific">Brevibacillus laterosporus LMG 15441</name>
    <dbReference type="NCBI Taxonomy" id="1042163"/>
    <lineage>
        <taxon>Bacteria</taxon>
        <taxon>Bacillati</taxon>
        <taxon>Bacillota</taxon>
        <taxon>Bacilli</taxon>
        <taxon>Bacillales</taxon>
        <taxon>Paenibacillaceae</taxon>
        <taxon>Brevibacillus</taxon>
    </lineage>
</organism>
<protein>
    <submittedName>
        <fullName evidence="1">Carboxylesterase family protein</fullName>
    </submittedName>
</protein>
<sequence>MGGLCHGNGPDLALNGDIVVVTVNYRLEALGNLFLPGISEGNLCIKGFDCCLALGKE</sequence>
<dbReference type="EMBL" id="CP007806">
    <property type="protein sequence ID" value="AIG26578.1"/>
    <property type="molecule type" value="Genomic_DNA"/>
</dbReference>
<dbReference type="KEGG" id="blr:BRLA_c022570"/>
<dbReference type="SUPFAM" id="SSF53474">
    <property type="entry name" value="alpha/beta-Hydrolases"/>
    <property type="match status" value="1"/>
</dbReference>
<name>A0A075R5Z2_BRELA</name>
<evidence type="ECO:0000313" key="2">
    <source>
        <dbReference type="Proteomes" id="UP000005850"/>
    </source>
</evidence>
<gene>
    <name evidence="1" type="ORF">BRLA_c022570</name>
</gene>
<dbReference type="Gene3D" id="3.40.50.1820">
    <property type="entry name" value="alpha/beta hydrolase"/>
    <property type="match status" value="1"/>
</dbReference>
<dbReference type="AlphaFoldDB" id="A0A075R5Z2"/>
<dbReference type="STRING" id="1042163.BRLA_c022570"/>
<dbReference type="HOGENOM" id="CLU_2987661_0_0_9"/>
<proteinExistence type="predicted"/>
<evidence type="ECO:0000313" key="1">
    <source>
        <dbReference type="EMBL" id="AIG26578.1"/>
    </source>
</evidence>
<dbReference type="InterPro" id="IPR029058">
    <property type="entry name" value="AB_hydrolase_fold"/>
</dbReference>
<keyword evidence="2" id="KW-1185">Reference proteome</keyword>